<dbReference type="AlphaFoldDB" id="A0A4D6HRU7"/>
<feature type="transmembrane region" description="Helical" evidence="1">
    <location>
        <begin position="63"/>
        <end position="84"/>
    </location>
</feature>
<dbReference type="GeneID" id="39852342"/>
<name>A0A4D6HRU7_9EURY</name>
<reference evidence="2 3" key="1">
    <citation type="journal article" date="2019" name="Nat. Commun.">
        <title>A new type of DNA phosphorothioation-based antiviral system in archaea.</title>
        <authorList>
            <person name="Xiong L."/>
            <person name="Liu S."/>
            <person name="Chen S."/>
            <person name="Xiao Y."/>
            <person name="Zhu B."/>
            <person name="Gao Y."/>
            <person name="Zhang Y."/>
            <person name="Chen B."/>
            <person name="Luo J."/>
            <person name="Deng Z."/>
            <person name="Chen X."/>
            <person name="Wang L."/>
            <person name="Chen S."/>
        </authorList>
    </citation>
    <scope>NUCLEOTIDE SEQUENCE [LARGE SCALE GENOMIC DNA]</scope>
    <source>
        <strain evidence="2 3">JCM 10635</strain>
    </source>
</reference>
<evidence type="ECO:0000313" key="2">
    <source>
        <dbReference type="EMBL" id="QCC55447.1"/>
    </source>
</evidence>
<dbReference type="KEGG" id="nbg:DV706_13805"/>
<accession>A0A4D6HRU7</accession>
<sequence>MTGLFRRALSSPATIATWLLLVVPFALGSLSTALYSPLALPGYLLYGLGTAVGNAIAPRFEFWLYWVPFLAGCCAVSVVVGVGYEWWRDWTDTGSSGRRRQ</sequence>
<gene>
    <name evidence="2" type="ORF">DV706_13805</name>
</gene>
<evidence type="ECO:0000313" key="3">
    <source>
        <dbReference type="Proteomes" id="UP000296822"/>
    </source>
</evidence>
<dbReference type="EMBL" id="CP031305">
    <property type="protein sequence ID" value="QCC55447.1"/>
    <property type="molecule type" value="Genomic_DNA"/>
</dbReference>
<dbReference type="RefSeq" id="WP_006065651.1">
    <property type="nucleotide sequence ID" value="NZ_CP031305.1"/>
</dbReference>
<keyword evidence="1" id="KW-0472">Membrane</keyword>
<protein>
    <submittedName>
        <fullName evidence="2">Uncharacterized protein</fullName>
    </submittedName>
</protein>
<organism evidence="2 3">
    <name type="scientific">Natronorubrum bangense</name>
    <dbReference type="NCBI Taxonomy" id="61858"/>
    <lineage>
        <taxon>Archaea</taxon>
        <taxon>Methanobacteriati</taxon>
        <taxon>Methanobacteriota</taxon>
        <taxon>Stenosarchaea group</taxon>
        <taxon>Halobacteria</taxon>
        <taxon>Halobacteriales</taxon>
        <taxon>Natrialbaceae</taxon>
        <taxon>Natronorubrum</taxon>
    </lineage>
</organism>
<evidence type="ECO:0000256" key="1">
    <source>
        <dbReference type="SAM" id="Phobius"/>
    </source>
</evidence>
<dbReference type="Proteomes" id="UP000296822">
    <property type="component" value="Chromosome"/>
</dbReference>
<proteinExistence type="predicted"/>
<keyword evidence="1" id="KW-0812">Transmembrane</keyword>
<keyword evidence="1" id="KW-1133">Transmembrane helix</keyword>